<organism evidence="2 3">
    <name type="scientific">Algoriphagus formosus</name>
    <dbReference type="NCBI Taxonomy" id="2007308"/>
    <lineage>
        <taxon>Bacteria</taxon>
        <taxon>Pseudomonadati</taxon>
        <taxon>Bacteroidota</taxon>
        <taxon>Cytophagia</taxon>
        <taxon>Cytophagales</taxon>
        <taxon>Cyclobacteriaceae</taxon>
        <taxon>Algoriphagus</taxon>
    </lineage>
</organism>
<name>A0A4R5V2J7_9BACT</name>
<dbReference type="EMBL" id="SMUW01000031">
    <property type="protein sequence ID" value="TDK46009.1"/>
    <property type="molecule type" value="Genomic_DNA"/>
</dbReference>
<feature type="transmembrane region" description="Helical" evidence="1">
    <location>
        <begin position="36"/>
        <end position="61"/>
    </location>
</feature>
<feature type="transmembrane region" description="Helical" evidence="1">
    <location>
        <begin position="73"/>
        <end position="93"/>
    </location>
</feature>
<protein>
    <submittedName>
        <fullName evidence="2">Rod shape-determining protein MreD</fullName>
    </submittedName>
</protein>
<gene>
    <name evidence="2" type="ORF">E1898_06750</name>
</gene>
<dbReference type="RefSeq" id="WP_100629070.1">
    <property type="nucleotide sequence ID" value="NZ_SMUW01000031.1"/>
</dbReference>
<feature type="transmembrane region" description="Helical" evidence="1">
    <location>
        <begin position="6"/>
        <end position="24"/>
    </location>
</feature>
<keyword evidence="1" id="KW-1133">Transmembrane helix</keyword>
<dbReference type="Proteomes" id="UP000295438">
    <property type="component" value="Unassembled WGS sequence"/>
</dbReference>
<dbReference type="AlphaFoldDB" id="A0A4R5V2J7"/>
<evidence type="ECO:0000313" key="3">
    <source>
        <dbReference type="Proteomes" id="UP000295438"/>
    </source>
</evidence>
<reference evidence="2 3" key="1">
    <citation type="submission" date="2019-03" db="EMBL/GenBank/DDBJ databases">
        <title>Algoriphagus aquimaris sp. nov., isolated form marine sediment in Pohang, Korea.</title>
        <authorList>
            <person name="Kim J."/>
            <person name="Yoon S.-H."/>
            <person name="Lee S.-S."/>
        </authorList>
    </citation>
    <scope>NUCLEOTIDE SEQUENCE [LARGE SCALE GENOMIC DNA]</scope>
    <source>
        <strain evidence="2 3">F21</strain>
    </source>
</reference>
<sequence>MNIRNLFSTIIWGLLLLVIQIFFLKNLALFGVALCFIYLLLILHLPVNISTISLLVISFLVGLTVDMFYDTGGIHAVGTTFIGFFRPIWLRIISPTGGYDEGTSPTLQEMGTGWYLTYIVPMTFLFSLLFFTVDQWGTMGVFNILNKSFFSSILTVLLAILVQALFYKRRRSIL</sequence>
<accession>A0A4R5V2J7</accession>
<feature type="transmembrane region" description="Helical" evidence="1">
    <location>
        <begin position="114"/>
        <end position="133"/>
    </location>
</feature>
<proteinExistence type="predicted"/>
<keyword evidence="1" id="KW-0812">Transmembrane</keyword>
<evidence type="ECO:0000313" key="2">
    <source>
        <dbReference type="EMBL" id="TDK46009.1"/>
    </source>
</evidence>
<comment type="caution">
    <text evidence="2">The sequence shown here is derived from an EMBL/GenBank/DDBJ whole genome shotgun (WGS) entry which is preliminary data.</text>
</comment>
<keyword evidence="3" id="KW-1185">Reference proteome</keyword>
<keyword evidence="1" id="KW-0472">Membrane</keyword>
<feature type="transmembrane region" description="Helical" evidence="1">
    <location>
        <begin position="148"/>
        <end position="167"/>
    </location>
</feature>
<evidence type="ECO:0000256" key="1">
    <source>
        <dbReference type="SAM" id="Phobius"/>
    </source>
</evidence>